<evidence type="ECO:0000313" key="2">
    <source>
        <dbReference type="EMBL" id="SFC73243.1"/>
    </source>
</evidence>
<keyword evidence="3" id="KW-1185">Reference proteome</keyword>
<dbReference type="PANTHER" id="PTHR44013:SF1">
    <property type="entry name" value="ZINC-TYPE ALCOHOL DEHYDROGENASE-LIKE PROTEIN C16A3.02C"/>
    <property type="match status" value="1"/>
</dbReference>
<dbReference type="SMART" id="SM00829">
    <property type="entry name" value="PKS_ER"/>
    <property type="match status" value="1"/>
</dbReference>
<accession>A0A1I1LSH4</accession>
<name>A0A1I1LSH4_9BACT</name>
<dbReference type="GO" id="GO:0016491">
    <property type="term" value="F:oxidoreductase activity"/>
    <property type="evidence" value="ECO:0007669"/>
    <property type="project" value="InterPro"/>
</dbReference>
<dbReference type="InterPro" id="IPR013154">
    <property type="entry name" value="ADH-like_N"/>
</dbReference>
<organism evidence="2 3">
    <name type="scientific">Spirosoma endophyticum</name>
    <dbReference type="NCBI Taxonomy" id="662367"/>
    <lineage>
        <taxon>Bacteria</taxon>
        <taxon>Pseudomonadati</taxon>
        <taxon>Bacteroidota</taxon>
        <taxon>Cytophagia</taxon>
        <taxon>Cytophagales</taxon>
        <taxon>Cytophagaceae</taxon>
        <taxon>Spirosoma</taxon>
    </lineage>
</organism>
<dbReference type="PANTHER" id="PTHR44013">
    <property type="entry name" value="ZINC-TYPE ALCOHOL DEHYDROGENASE-LIKE PROTEIN C16A3.02C"/>
    <property type="match status" value="1"/>
</dbReference>
<dbReference type="InterPro" id="IPR020843">
    <property type="entry name" value="ER"/>
</dbReference>
<dbReference type="CDD" id="cd08267">
    <property type="entry name" value="MDR1"/>
    <property type="match status" value="1"/>
</dbReference>
<feature type="domain" description="Enoyl reductase (ER)" evidence="1">
    <location>
        <begin position="23"/>
        <end position="323"/>
    </location>
</feature>
<dbReference type="AlphaFoldDB" id="A0A1I1LSH4"/>
<evidence type="ECO:0000313" key="3">
    <source>
        <dbReference type="Proteomes" id="UP000198598"/>
    </source>
</evidence>
<gene>
    <name evidence="2" type="ORF">SAMN05216167_102260</name>
</gene>
<protein>
    <submittedName>
        <fullName evidence="2">NADPH:quinone reductase</fullName>
    </submittedName>
</protein>
<dbReference type="InterPro" id="IPR011032">
    <property type="entry name" value="GroES-like_sf"/>
</dbReference>
<sequence length="326" mass="34971">MTGLLVQLNKSTNMRKVIYRQFGDESVLEVTEQAVPGIEKDQLLIRVKAVSINPLDWKVYGGEMKLMSGSTFPKSVGIDFSGIVEQTGSAVTRFTAGDAVIGVLDVFKGGALADFLVVKESDIAPKPANISFEKAAALPVTGLSAIQIIDQLAAVSANQEVLINGATGGIGVFAVQIAKKRGARVTAVVSTKGVAEAAKWGADTVIDYTKQDIKLLNRRFDAVIDLSTTLSFNQAKILMKPKAVFVTTLPSPLTLIYSFVNNLISGQKLKVLIVKPTIEGLNTLTNLAEAGLQIVLDKTYSFTNVRDAYREARRGKLIGKSVIVLD</sequence>
<dbReference type="InterPro" id="IPR052733">
    <property type="entry name" value="Chloroplast_QOR"/>
</dbReference>
<dbReference type="EMBL" id="FOLQ01000002">
    <property type="protein sequence ID" value="SFC73243.1"/>
    <property type="molecule type" value="Genomic_DNA"/>
</dbReference>
<proteinExistence type="predicted"/>
<evidence type="ECO:0000259" key="1">
    <source>
        <dbReference type="SMART" id="SM00829"/>
    </source>
</evidence>
<dbReference type="SUPFAM" id="SSF50129">
    <property type="entry name" value="GroES-like"/>
    <property type="match status" value="1"/>
</dbReference>
<dbReference type="Gene3D" id="3.90.180.10">
    <property type="entry name" value="Medium-chain alcohol dehydrogenases, catalytic domain"/>
    <property type="match status" value="1"/>
</dbReference>
<dbReference type="Proteomes" id="UP000198598">
    <property type="component" value="Unassembled WGS sequence"/>
</dbReference>
<reference evidence="2 3" key="1">
    <citation type="submission" date="2016-10" db="EMBL/GenBank/DDBJ databases">
        <authorList>
            <person name="de Groot N.N."/>
        </authorList>
    </citation>
    <scope>NUCLEOTIDE SEQUENCE [LARGE SCALE GENOMIC DNA]</scope>
    <source>
        <strain evidence="2 3">DSM 26130</strain>
    </source>
</reference>
<dbReference type="InterPro" id="IPR036291">
    <property type="entry name" value="NAD(P)-bd_dom_sf"/>
</dbReference>
<dbReference type="SUPFAM" id="SSF51735">
    <property type="entry name" value="NAD(P)-binding Rossmann-fold domains"/>
    <property type="match status" value="1"/>
</dbReference>
<dbReference type="Gene3D" id="3.40.50.720">
    <property type="entry name" value="NAD(P)-binding Rossmann-like Domain"/>
    <property type="match status" value="1"/>
</dbReference>
<dbReference type="STRING" id="662367.SAMN05216167_102260"/>
<dbReference type="Pfam" id="PF13602">
    <property type="entry name" value="ADH_zinc_N_2"/>
    <property type="match status" value="1"/>
</dbReference>
<dbReference type="Pfam" id="PF08240">
    <property type="entry name" value="ADH_N"/>
    <property type="match status" value="1"/>
</dbReference>